<feature type="chain" id="PRO_5036695555" evidence="5">
    <location>
        <begin position="23"/>
        <end position="129"/>
    </location>
</feature>
<evidence type="ECO:0000313" key="7">
    <source>
        <dbReference type="EMBL" id="QQV76471.1"/>
    </source>
</evidence>
<protein>
    <submittedName>
        <fullName evidence="7">Energy transducer TonB</fullName>
    </submittedName>
</protein>
<dbReference type="PROSITE" id="PS52015">
    <property type="entry name" value="TONB_CTD"/>
    <property type="match status" value="1"/>
</dbReference>
<dbReference type="SUPFAM" id="SSF74653">
    <property type="entry name" value="TolA/TonB C-terminal domain"/>
    <property type="match status" value="1"/>
</dbReference>
<keyword evidence="2" id="KW-0812">Transmembrane</keyword>
<evidence type="ECO:0000256" key="2">
    <source>
        <dbReference type="ARBA" id="ARBA00022692"/>
    </source>
</evidence>
<comment type="subcellular location">
    <subcellularLocation>
        <location evidence="1">Membrane</location>
        <topology evidence="1">Single-pass membrane protein</topology>
    </subcellularLocation>
</comment>
<keyword evidence="5" id="KW-0732">Signal</keyword>
<dbReference type="InterPro" id="IPR006260">
    <property type="entry name" value="TonB/TolA_C"/>
</dbReference>
<keyword evidence="8" id="KW-1185">Reference proteome</keyword>
<dbReference type="AlphaFoldDB" id="A0A974NT73"/>
<evidence type="ECO:0000256" key="1">
    <source>
        <dbReference type="ARBA" id="ARBA00004167"/>
    </source>
</evidence>
<sequence length="129" mass="14037">MQKMMRVVLLVLSGVSSTGLIAQTRATYEMPKSDFGGAVPKNPGKWLTFEDYPTAAIRNNEQGFVVVNFDITANGKVSRCEVTRSSGHTTLDDVPCRLLQRRARFDPATDASGVAVATRGTASFPFRIP</sequence>
<accession>A0A974NT73</accession>
<keyword evidence="4" id="KW-0472">Membrane</keyword>
<dbReference type="GO" id="GO:0055085">
    <property type="term" value="P:transmembrane transport"/>
    <property type="evidence" value="ECO:0007669"/>
    <property type="project" value="InterPro"/>
</dbReference>
<dbReference type="InterPro" id="IPR037682">
    <property type="entry name" value="TonB_C"/>
</dbReference>
<feature type="signal peptide" evidence="5">
    <location>
        <begin position="1"/>
        <end position="22"/>
    </location>
</feature>
<dbReference type="RefSeq" id="WP_202091802.1">
    <property type="nucleotide sequence ID" value="NZ_CP061035.1"/>
</dbReference>
<keyword evidence="3" id="KW-1133">Transmembrane helix</keyword>
<gene>
    <name evidence="7" type="ORF">H5J25_13500</name>
</gene>
<proteinExistence type="predicted"/>
<dbReference type="Pfam" id="PF03544">
    <property type="entry name" value="TonB_C"/>
    <property type="match status" value="1"/>
</dbReference>
<dbReference type="NCBIfam" id="TIGR01352">
    <property type="entry name" value="tonB_Cterm"/>
    <property type="match status" value="1"/>
</dbReference>
<dbReference type="KEGG" id="sari:H5J25_13500"/>
<dbReference type="Gene3D" id="3.30.1150.10">
    <property type="match status" value="1"/>
</dbReference>
<evidence type="ECO:0000256" key="5">
    <source>
        <dbReference type="SAM" id="SignalP"/>
    </source>
</evidence>
<reference evidence="8" key="1">
    <citation type="submission" date="2020-09" db="EMBL/GenBank/DDBJ databases">
        <title>Sphingomonas sp., a new species isolated from pork steak.</title>
        <authorList>
            <person name="Heidler von Heilborn D."/>
        </authorList>
    </citation>
    <scope>NUCLEOTIDE SEQUENCE [LARGE SCALE GENOMIC DNA]</scope>
</reference>
<organism evidence="7 8">
    <name type="scientific">Sphingomonas aliaeris</name>
    <dbReference type="NCBI Taxonomy" id="2759526"/>
    <lineage>
        <taxon>Bacteria</taxon>
        <taxon>Pseudomonadati</taxon>
        <taxon>Pseudomonadota</taxon>
        <taxon>Alphaproteobacteria</taxon>
        <taxon>Sphingomonadales</taxon>
        <taxon>Sphingomonadaceae</taxon>
        <taxon>Sphingomonas</taxon>
    </lineage>
</organism>
<dbReference type="GO" id="GO:0016020">
    <property type="term" value="C:membrane"/>
    <property type="evidence" value="ECO:0007669"/>
    <property type="project" value="UniProtKB-SubCell"/>
</dbReference>
<dbReference type="Proteomes" id="UP000595894">
    <property type="component" value="Chromosome"/>
</dbReference>
<feature type="domain" description="TonB C-terminal" evidence="6">
    <location>
        <begin position="37"/>
        <end position="129"/>
    </location>
</feature>
<evidence type="ECO:0000259" key="6">
    <source>
        <dbReference type="PROSITE" id="PS52015"/>
    </source>
</evidence>
<name>A0A974NT73_9SPHN</name>
<evidence type="ECO:0000256" key="3">
    <source>
        <dbReference type="ARBA" id="ARBA00022989"/>
    </source>
</evidence>
<dbReference type="EMBL" id="CP061035">
    <property type="protein sequence ID" value="QQV76471.1"/>
    <property type="molecule type" value="Genomic_DNA"/>
</dbReference>
<evidence type="ECO:0000256" key="4">
    <source>
        <dbReference type="ARBA" id="ARBA00023136"/>
    </source>
</evidence>
<evidence type="ECO:0000313" key="8">
    <source>
        <dbReference type="Proteomes" id="UP000595894"/>
    </source>
</evidence>